<evidence type="ECO:0000313" key="2">
    <source>
        <dbReference type="Proteomes" id="UP001176960"/>
    </source>
</evidence>
<dbReference type="Proteomes" id="UP001176960">
    <property type="component" value="Unassembled WGS sequence"/>
</dbReference>
<keyword evidence="2" id="KW-1185">Reference proteome</keyword>
<dbReference type="AlphaFoldDB" id="A0AA35VB14"/>
<comment type="caution">
    <text evidence="1">The sequence shown here is derived from an EMBL/GenBank/DDBJ whole genome shotgun (WGS) entry which is preliminary data.</text>
</comment>
<reference evidence="1" key="1">
    <citation type="submission" date="2023-03" db="EMBL/GenBank/DDBJ databases">
        <authorList>
            <person name="Cleenwerck I."/>
        </authorList>
    </citation>
    <scope>NUCLEOTIDE SEQUENCE</scope>
    <source>
        <strain evidence="1">LMG 32879</strain>
    </source>
</reference>
<protein>
    <submittedName>
        <fullName evidence="1">DUF2946 domain-containing protein</fullName>
    </submittedName>
</protein>
<proteinExistence type="predicted"/>
<dbReference type="RefSeq" id="WP_289842199.1">
    <property type="nucleotide sequence ID" value="NZ_CATKSH010000010.1"/>
</dbReference>
<dbReference type="EMBL" id="CATKSH010000010">
    <property type="protein sequence ID" value="CAI9121004.1"/>
    <property type="molecule type" value="Genomic_DNA"/>
</dbReference>
<evidence type="ECO:0000313" key="1">
    <source>
        <dbReference type="EMBL" id="CAI9121004.1"/>
    </source>
</evidence>
<name>A0AA35VB14_9PROT</name>
<sequence length="157" mass="16983">MSCRRAMMDLSRPSQWWVMLALVSLIGQLVVMGAGRPGEMPRATIERLIGQRIVPASAVMPDCGMPGMGHVTARSGTADKSDKPGHDADAPCFLCPLLTLAPAIFQVMPSLPRPRSIILRRAWAGLRARAPPAATRRNALPRGPPVSLREQRFIIAA</sequence>
<gene>
    <name evidence="1" type="ORF">LMG32879_001848</name>
</gene>
<accession>A0AA35VB14</accession>
<organism evidence="1 2">
    <name type="scientific">Brytella acorum</name>
    <dbReference type="NCBI Taxonomy" id="2959299"/>
    <lineage>
        <taxon>Bacteria</taxon>
        <taxon>Pseudomonadati</taxon>
        <taxon>Pseudomonadota</taxon>
        <taxon>Alphaproteobacteria</taxon>
        <taxon>Acetobacterales</taxon>
        <taxon>Acetobacteraceae</taxon>
        <taxon>Brytella</taxon>
    </lineage>
</organism>